<feature type="transmembrane region" description="Helical" evidence="1">
    <location>
        <begin position="6"/>
        <end position="27"/>
    </location>
</feature>
<organism evidence="2 3">
    <name type="scientific">Paenibacillus oryzae</name>
    <dbReference type="NCBI Taxonomy" id="1844972"/>
    <lineage>
        <taxon>Bacteria</taxon>
        <taxon>Bacillati</taxon>
        <taxon>Bacillota</taxon>
        <taxon>Bacilli</taxon>
        <taxon>Bacillales</taxon>
        <taxon>Paenibacillaceae</taxon>
        <taxon>Paenibacillus</taxon>
    </lineage>
</organism>
<dbReference type="EMBL" id="LYPA01000074">
    <property type="protein sequence ID" value="OBR63305.1"/>
    <property type="molecule type" value="Genomic_DNA"/>
</dbReference>
<comment type="caution">
    <text evidence="2">The sequence shown here is derived from an EMBL/GenBank/DDBJ whole genome shotgun (WGS) entry which is preliminary data.</text>
</comment>
<accession>A0A1A5YD27</accession>
<dbReference type="STRING" id="1844972.A7K91_25230"/>
<protein>
    <submittedName>
        <fullName evidence="2">Uncharacterized protein</fullName>
    </submittedName>
</protein>
<sequence>MKEWLVTLLIMIIPIVNIIMMFVFAFGEGNPSKKNYFKASLLFAAIILAIYIVIMILFAGALFSALSSSSY</sequence>
<evidence type="ECO:0000313" key="3">
    <source>
        <dbReference type="Proteomes" id="UP000092024"/>
    </source>
</evidence>
<keyword evidence="1" id="KW-1133">Transmembrane helix</keyword>
<evidence type="ECO:0000256" key="1">
    <source>
        <dbReference type="SAM" id="Phobius"/>
    </source>
</evidence>
<gene>
    <name evidence="2" type="ORF">A7K91_25230</name>
</gene>
<name>A0A1A5YD27_9BACL</name>
<keyword evidence="1" id="KW-0472">Membrane</keyword>
<reference evidence="2 3" key="1">
    <citation type="submission" date="2016-05" db="EMBL/GenBank/DDBJ databases">
        <title>Paenibacillus oryzae. sp. nov., isolated from the rice root.</title>
        <authorList>
            <person name="Zhang J."/>
            <person name="Zhang X."/>
        </authorList>
    </citation>
    <scope>NUCLEOTIDE SEQUENCE [LARGE SCALE GENOMIC DNA]</scope>
    <source>
        <strain evidence="2 3">1DrF-4</strain>
    </source>
</reference>
<feature type="transmembrane region" description="Helical" evidence="1">
    <location>
        <begin position="39"/>
        <end position="66"/>
    </location>
</feature>
<dbReference type="Proteomes" id="UP000092024">
    <property type="component" value="Unassembled WGS sequence"/>
</dbReference>
<dbReference type="AlphaFoldDB" id="A0A1A5YD27"/>
<evidence type="ECO:0000313" key="2">
    <source>
        <dbReference type="EMBL" id="OBR63305.1"/>
    </source>
</evidence>
<proteinExistence type="predicted"/>
<keyword evidence="3" id="KW-1185">Reference proteome</keyword>
<keyword evidence="1" id="KW-0812">Transmembrane</keyword>